<dbReference type="CDD" id="cd01185">
    <property type="entry name" value="INTN1_C_like"/>
    <property type="match status" value="1"/>
</dbReference>
<name>A0A4P7PX18_9FLAO</name>
<dbReference type="InterPro" id="IPR035386">
    <property type="entry name" value="Arm-DNA-bind_5"/>
</dbReference>
<dbReference type="Pfam" id="PF17293">
    <property type="entry name" value="Arm-DNA-bind_5"/>
    <property type="match status" value="1"/>
</dbReference>
<dbReference type="InterPro" id="IPR002104">
    <property type="entry name" value="Integrase_catalytic"/>
</dbReference>
<dbReference type="InterPro" id="IPR050090">
    <property type="entry name" value="Tyrosine_recombinase_XerCD"/>
</dbReference>
<comment type="similarity">
    <text evidence="1">Belongs to the 'phage' integrase family.</text>
</comment>
<evidence type="ECO:0000256" key="2">
    <source>
        <dbReference type="ARBA" id="ARBA00023125"/>
    </source>
</evidence>
<keyword evidence="3" id="KW-0233">DNA recombination</keyword>
<gene>
    <name evidence="5" type="primary">xerC_3</name>
    <name evidence="5" type="ORF">GS03_02364</name>
</gene>
<organism evidence="5 6">
    <name type="scientific">Flavobacterium sangjuense</name>
    <dbReference type="NCBI Taxonomy" id="2518177"/>
    <lineage>
        <taxon>Bacteria</taxon>
        <taxon>Pseudomonadati</taxon>
        <taxon>Bacteroidota</taxon>
        <taxon>Flavobacteriia</taxon>
        <taxon>Flavobacteriales</taxon>
        <taxon>Flavobacteriaceae</taxon>
        <taxon>Flavobacterium</taxon>
    </lineage>
</organism>
<dbReference type="PANTHER" id="PTHR30349">
    <property type="entry name" value="PHAGE INTEGRASE-RELATED"/>
    <property type="match status" value="1"/>
</dbReference>
<dbReference type="KEGG" id="fsn:GS03_02364"/>
<dbReference type="AlphaFoldDB" id="A0A4P7PX18"/>
<dbReference type="SUPFAM" id="SSF56349">
    <property type="entry name" value="DNA breaking-rejoining enzymes"/>
    <property type="match status" value="1"/>
</dbReference>
<keyword evidence="2" id="KW-0238">DNA-binding</keyword>
<reference evidence="5 6" key="1">
    <citation type="submission" date="2019-04" db="EMBL/GenBank/DDBJ databases">
        <title>Flavobacterium sp. GS03.</title>
        <authorList>
            <person name="Kim H."/>
        </authorList>
    </citation>
    <scope>NUCLEOTIDE SEQUENCE [LARGE SCALE GENOMIC DNA]</scope>
    <source>
        <strain evidence="5 6">GS03</strain>
    </source>
</reference>
<dbReference type="InterPro" id="IPR010998">
    <property type="entry name" value="Integrase_recombinase_N"/>
</dbReference>
<dbReference type="EMBL" id="CP038810">
    <property type="protein sequence ID" value="QBZ98852.1"/>
    <property type="molecule type" value="Genomic_DNA"/>
</dbReference>
<dbReference type="GO" id="GO:0003677">
    <property type="term" value="F:DNA binding"/>
    <property type="evidence" value="ECO:0007669"/>
    <property type="project" value="UniProtKB-KW"/>
</dbReference>
<dbReference type="Gene3D" id="1.10.150.130">
    <property type="match status" value="1"/>
</dbReference>
<dbReference type="PANTHER" id="PTHR30349:SF64">
    <property type="entry name" value="PROPHAGE INTEGRASE INTD-RELATED"/>
    <property type="match status" value="1"/>
</dbReference>
<proteinExistence type="inferred from homology"/>
<dbReference type="RefSeq" id="WP_136152737.1">
    <property type="nucleotide sequence ID" value="NZ_CP038810.1"/>
</dbReference>
<dbReference type="GO" id="GO:0006310">
    <property type="term" value="P:DNA recombination"/>
    <property type="evidence" value="ECO:0007669"/>
    <property type="project" value="UniProtKB-KW"/>
</dbReference>
<dbReference type="InterPro" id="IPR013762">
    <property type="entry name" value="Integrase-like_cat_sf"/>
</dbReference>
<keyword evidence="6" id="KW-1185">Reference proteome</keyword>
<dbReference type="PROSITE" id="PS51898">
    <property type="entry name" value="TYR_RECOMBINASE"/>
    <property type="match status" value="1"/>
</dbReference>
<evidence type="ECO:0000313" key="5">
    <source>
        <dbReference type="EMBL" id="QBZ98852.1"/>
    </source>
</evidence>
<evidence type="ECO:0000259" key="4">
    <source>
        <dbReference type="PROSITE" id="PS51898"/>
    </source>
</evidence>
<dbReference type="Proteomes" id="UP000296862">
    <property type="component" value="Chromosome"/>
</dbReference>
<sequence length="405" mass="46584">MLKVFFYIKTDKVKANGEAPIYAKVTLGNQKTTLSTGKDISPERWMFTNKLRNVLKLEQEKVLKKSLELFSLNLNKKFNEIYEIDPNVDLSLLKDEISGKIKSRKSILILDIFEKHNTDFARKVNNDERAAASLQKYKRSSDLMKNFIKKTYGKENFEFDEVNGAFIHNLESYLKYESEFKGIIGIKNNSVVKYFTNFKTMINFGIKINLIDKNPFVKYEGKLKVRDATFLTTDELNLIESKTFSSIRLENVKNIFLFSCYTGYAPIDACSLKLSNLIQDNNGMFWIKTDRVKTGVRANVPVLPPAQKIIDKYKDSEVGLIPKLSNQKMNAYLKEIADLCGIEKNLTWYVARHTFATTVTLGNGIKIENVSAMMGHTNIKQTQHYAKVLDSSVMQDMHKLMEKFK</sequence>
<dbReference type="InterPro" id="IPR011010">
    <property type="entry name" value="DNA_brk_join_enz"/>
</dbReference>
<evidence type="ECO:0000256" key="3">
    <source>
        <dbReference type="ARBA" id="ARBA00023172"/>
    </source>
</evidence>
<dbReference type="Gene3D" id="1.10.443.10">
    <property type="entry name" value="Intergrase catalytic core"/>
    <property type="match status" value="1"/>
</dbReference>
<accession>A0A4P7PX18</accession>
<feature type="domain" description="Tyr recombinase" evidence="4">
    <location>
        <begin position="226"/>
        <end position="399"/>
    </location>
</feature>
<dbReference type="Pfam" id="PF13102">
    <property type="entry name" value="Phage_int_SAM_5"/>
    <property type="match status" value="1"/>
</dbReference>
<dbReference type="OrthoDB" id="1098628at2"/>
<evidence type="ECO:0000256" key="1">
    <source>
        <dbReference type="ARBA" id="ARBA00008857"/>
    </source>
</evidence>
<dbReference type="InterPro" id="IPR025269">
    <property type="entry name" value="SAM-like_dom"/>
</dbReference>
<evidence type="ECO:0000313" key="6">
    <source>
        <dbReference type="Proteomes" id="UP000296862"/>
    </source>
</evidence>
<protein>
    <submittedName>
        <fullName evidence="5">Tyrosine recombinase XerC</fullName>
    </submittedName>
</protein>
<dbReference type="Pfam" id="PF00589">
    <property type="entry name" value="Phage_integrase"/>
    <property type="match status" value="1"/>
</dbReference>
<dbReference type="GO" id="GO:0015074">
    <property type="term" value="P:DNA integration"/>
    <property type="evidence" value="ECO:0007669"/>
    <property type="project" value="InterPro"/>
</dbReference>